<evidence type="ECO:0000313" key="3">
    <source>
        <dbReference type="Proteomes" id="UP000203464"/>
    </source>
</evidence>
<dbReference type="Gene3D" id="1.25.40.10">
    <property type="entry name" value="Tetratricopeptide repeat domain"/>
    <property type="match status" value="1"/>
</dbReference>
<name>A0A238K573_9RHOB</name>
<dbReference type="AlphaFoldDB" id="A0A238K573"/>
<dbReference type="InterPro" id="IPR011990">
    <property type="entry name" value="TPR-like_helical_dom_sf"/>
</dbReference>
<accession>A0A238K573</accession>
<reference evidence="3" key="1">
    <citation type="submission" date="2017-05" db="EMBL/GenBank/DDBJ databases">
        <authorList>
            <person name="Rodrigo-Torres L."/>
            <person name="Arahal R. D."/>
            <person name="Lucena T."/>
        </authorList>
    </citation>
    <scope>NUCLEOTIDE SEQUENCE [LARGE SCALE GENOMIC DNA]</scope>
    <source>
        <strain evidence="3">CECT 8868</strain>
    </source>
</reference>
<dbReference type="RefSeq" id="WP_093995909.1">
    <property type="nucleotide sequence ID" value="NZ_FXYD01000002.1"/>
</dbReference>
<dbReference type="SUPFAM" id="SSF48452">
    <property type="entry name" value="TPR-like"/>
    <property type="match status" value="1"/>
</dbReference>
<dbReference type="Pfam" id="PF04575">
    <property type="entry name" value="SlipAM"/>
    <property type="match status" value="1"/>
</dbReference>
<proteinExistence type="predicted"/>
<dbReference type="InterPro" id="IPR007655">
    <property type="entry name" value="Slam_C"/>
</dbReference>
<feature type="domain" description="Surface lipoprotein assembly modifier C-terminal" evidence="1">
    <location>
        <begin position="298"/>
        <end position="450"/>
    </location>
</feature>
<evidence type="ECO:0000259" key="1">
    <source>
        <dbReference type="Pfam" id="PF04575"/>
    </source>
</evidence>
<gene>
    <name evidence="2" type="ORF">OCA8868_01497</name>
</gene>
<keyword evidence="3" id="KW-1185">Reference proteome</keyword>
<dbReference type="Proteomes" id="UP000203464">
    <property type="component" value="Unassembled WGS sequence"/>
</dbReference>
<dbReference type="OrthoDB" id="7684399at2"/>
<evidence type="ECO:0000313" key="2">
    <source>
        <dbReference type="EMBL" id="SMX37584.1"/>
    </source>
</evidence>
<organism evidence="2 3">
    <name type="scientific">Octadecabacter ascidiaceicola</name>
    <dbReference type="NCBI Taxonomy" id="1655543"/>
    <lineage>
        <taxon>Bacteria</taxon>
        <taxon>Pseudomonadati</taxon>
        <taxon>Pseudomonadota</taxon>
        <taxon>Alphaproteobacteria</taxon>
        <taxon>Rhodobacterales</taxon>
        <taxon>Roseobacteraceae</taxon>
        <taxon>Octadecabacter</taxon>
    </lineage>
</organism>
<sequence length="450" mass="49385">MLVGIVRAIIIAALFFVTVPVSAQDGRLTRDEGRNFAVQLLQSGQAAAAKAIAEGLLSADPQDVIALILLSQAERNLGNFQTARQAGQAAWAYATTDNDRFVAATVTAQAFSSEEKYTRAQFWLRRASNFAPNDAMVETLARDYSTLRRVNPLQFNLQFGVAPSSNINNGSSVDSIEFGGLTFLLSPSARNLSGYEISASGELVYRIHEDERRRTSVGASALILRYVMTDQSRELAPNFDPSDRAFNRLELFARRDWAANLGLISAEIEFSASTLGGDPYSTETLIGIKRIWLPSESTRLDGALSIGSLNYIQSGDTAQVWSGNLSWQKALTNDDSVRLSTYFGRTYSENSSIASTTKSIHATYDLGSIAETLSLNVGLGYQWRDFGPSTLAPFGREDRKTSLNINLGFPDVEYFGFTPVVQFEAQTTESNIARYQTEAVSFDISFRSSF</sequence>
<dbReference type="EMBL" id="FXYD01000002">
    <property type="protein sequence ID" value="SMX37584.1"/>
    <property type="molecule type" value="Genomic_DNA"/>
</dbReference>
<protein>
    <recommendedName>
        <fullName evidence="1">Surface lipoprotein assembly modifier C-terminal domain-containing protein</fullName>
    </recommendedName>
</protein>